<feature type="domain" description="AtuA-like ferredoxin-fold" evidence="3">
    <location>
        <begin position="510"/>
        <end position="604"/>
    </location>
</feature>
<feature type="region of interest" description="Disordered" evidence="1">
    <location>
        <begin position="436"/>
        <end position="506"/>
    </location>
</feature>
<feature type="compositionally biased region" description="Polar residues" evidence="1">
    <location>
        <begin position="634"/>
        <end position="643"/>
    </location>
</feature>
<feature type="region of interest" description="Disordered" evidence="1">
    <location>
        <begin position="610"/>
        <end position="643"/>
    </location>
</feature>
<dbReference type="PANTHER" id="PTHR47585">
    <property type="match status" value="1"/>
</dbReference>
<feature type="domain" description="Acyclic terpene utilisation N-terminal" evidence="2">
    <location>
        <begin position="5"/>
        <end position="426"/>
    </location>
</feature>
<evidence type="ECO:0000259" key="2">
    <source>
        <dbReference type="Pfam" id="PF07287"/>
    </source>
</evidence>
<evidence type="ECO:0000259" key="3">
    <source>
        <dbReference type="Pfam" id="PF23544"/>
    </source>
</evidence>
<organism evidence="4 5">
    <name type="scientific">Actinomadura physcomitrii</name>
    <dbReference type="NCBI Taxonomy" id="2650748"/>
    <lineage>
        <taxon>Bacteria</taxon>
        <taxon>Bacillati</taxon>
        <taxon>Actinomycetota</taxon>
        <taxon>Actinomycetes</taxon>
        <taxon>Streptosporangiales</taxon>
        <taxon>Thermomonosporaceae</taxon>
        <taxon>Actinomadura</taxon>
    </lineage>
</organism>
<comment type="caution">
    <text evidence="4">The sequence shown here is derived from an EMBL/GenBank/DDBJ whole genome shotgun (WGS) entry which is preliminary data.</text>
</comment>
<evidence type="ECO:0000256" key="1">
    <source>
        <dbReference type="SAM" id="MobiDB-lite"/>
    </source>
</evidence>
<dbReference type="InterPro" id="IPR010839">
    <property type="entry name" value="AtuA_N"/>
</dbReference>
<protein>
    <submittedName>
        <fullName evidence="4">Acyclic terpene utilization AtuA family protein</fullName>
    </submittedName>
</protein>
<dbReference type="InterPro" id="IPR056362">
    <property type="entry name" value="AtuA-like_ferredoxin_dom"/>
</dbReference>
<proteinExistence type="predicted"/>
<sequence length="643" mass="67578">MSRPLRIGNASGFYGDRFSAVREMLEGGPLDVLTGDYLAELTMLILGRSRLKDPGGGYASTFLRQMEESLGLAAERGVKIVTNAGGLNPRGLAERLRELAGRLGVEVRIAHVEGDDLLPRAGELGLSDPRYGDPLTANAYLGAWGIAECLRAGADVVVTGRVTDASLVVGPAAAHFGWARDDWDALAGATVAGHVLECGAQATGGNFAFFEEIYNVKLLGFPLAEVHTDGSSVITKHPGTGGAVTVETVTAQLLYEIGAPAYAGPDVIARFDTVRLAEDGPDRVRISGVEGAPPPAETKVCLNHLGGHRNEMTFVLTGLGIEAKAAFARAQLEAAFGDAPPARVEWTHIGGAAPDPATQGEATSLLRCAVLDPDPEKVGRRFSGAVVELALAGYPGFTMTSPPGKGSPYGVYRPAFVPSGEVEHVAVLPDGGRVAIPAVETPGTQPPPAQGGDPTSSVQPPGRGAEVEPRSVDNPATPPAGETREPGETRFPGFPGEPGESGETGRIVRVPLGRVAGARSGDKGGDANIGVWARTDAQWRWLEPFLSVERLHELMPETRDHRVRRYVLPNLRAVNFVVEGLLQEGVSASTRFDPQGKALGEWLRSRLADVPEAVLGPPDGDEEPQARTGDPAAETTQNPEGVR</sequence>
<evidence type="ECO:0000313" key="4">
    <source>
        <dbReference type="EMBL" id="MWA04628.1"/>
    </source>
</evidence>
<dbReference type="Proteomes" id="UP000462055">
    <property type="component" value="Unassembled WGS sequence"/>
</dbReference>
<reference evidence="4" key="1">
    <citation type="submission" date="2019-12" db="EMBL/GenBank/DDBJ databases">
        <title>Actinomadura physcomitrii sp. nov., a novel actinomycete isolated from moss [Physcomitrium sphaericum (Ludw) Fuernr].</title>
        <authorList>
            <person name="Zhuang X."/>
        </authorList>
    </citation>
    <scope>NUCLEOTIDE SEQUENCE [LARGE SCALE GENOMIC DNA]</scope>
    <source>
        <strain evidence="4">LD22</strain>
    </source>
</reference>
<accession>A0A6I4MEI9</accession>
<gene>
    <name evidence="4" type="ORF">F8568_030485</name>
</gene>
<keyword evidence="5" id="KW-1185">Reference proteome</keyword>
<dbReference type="Pfam" id="PF23544">
    <property type="entry name" value="AtuA_ferredoxin"/>
    <property type="match status" value="1"/>
</dbReference>
<evidence type="ECO:0000313" key="5">
    <source>
        <dbReference type="Proteomes" id="UP000462055"/>
    </source>
</evidence>
<dbReference type="Pfam" id="PF07287">
    <property type="entry name" value="AtuA"/>
    <property type="match status" value="1"/>
</dbReference>
<name>A0A6I4MEI9_9ACTN</name>
<dbReference type="EMBL" id="WBMS02000029">
    <property type="protein sequence ID" value="MWA04628.1"/>
    <property type="molecule type" value="Genomic_DNA"/>
</dbReference>
<feature type="compositionally biased region" description="Low complexity" evidence="1">
    <location>
        <begin position="489"/>
        <end position="498"/>
    </location>
</feature>
<dbReference type="RefSeq" id="WP_151597140.1">
    <property type="nucleotide sequence ID" value="NZ_WBMS02000029.1"/>
</dbReference>
<dbReference type="PANTHER" id="PTHR47585:SF1">
    <property type="entry name" value="DUF1446 DOMAIN-CONTAINING PROTEIN"/>
    <property type="match status" value="1"/>
</dbReference>
<dbReference type="AlphaFoldDB" id="A0A6I4MEI9"/>